<dbReference type="InterPro" id="IPR006448">
    <property type="entry name" value="Phage_term_ssu_P27"/>
</dbReference>
<sequence>MPGRRPTPTHLKVVRGNPGKRPINAAEPKPLKTLPEPPEHLSDGAREAWGKFATLLHKMGVLTEADVFALEAMCECYADMLAARADVEENGRTYETTNEAGAVMKRPNPSVSQAADADRRFKSYLVDFGLTPAARSKVKTSDPDATKDKAADYFG</sequence>
<dbReference type="Pfam" id="PF05119">
    <property type="entry name" value="Terminase_4"/>
    <property type="match status" value="1"/>
</dbReference>
<feature type="compositionally biased region" description="Basic and acidic residues" evidence="1">
    <location>
        <begin position="139"/>
        <end position="155"/>
    </location>
</feature>
<dbReference type="EMBL" id="LR796413">
    <property type="protein sequence ID" value="CAB4142499.1"/>
    <property type="molecule type" value="Genomic_DNA"/>
</dbReference>
<organism evidence="2">
    <name type="scientific">uncultured Caudovirales phage</name>
    <dbReference type="NCBI Taxonomy" id="2100421"/>
    <lineage>
        <taxon>Viruses</taxon>
        <taxon>Duplodnaviria</taxon>
        <taxon>Heunggongvirae</taxon>
        <taxon>Uroviricota</taxon>
        <taxon>Caudoviricetes</taxon>
        <taxon>Peduoviridae</taxon>
        <taxon>Maltschvirus</taxon>
        <taxon>Maltschvirus maltsch</taxon>
    </lineage>
</organism>
<evidence type="ECO:0000256" key="1">
    <source>
        <dbReference type="SAM" id="MobiDB-lite"/>
    </source>
</evidence>
<evidence type="ECO:0000313" key="2">
    <source>
        <dbReference type="EMBL" id="CAB4142499.1"/>
    </source>
</evidence>
<reference evidence="2" key="1">
    <citation type="submission" date="2020-04" db="EMBL/GenBank/DDBJ databases">
        <authorList>
            <person name="Chiriac C."/>
            <person name="Salcher M."/>
            <person name="Ghai R."/>
            <person name="Kavagutti S V."/>
        </authorList>
    </citation>
    <scope>NUCLEOTIDE SEQUENCE</scope>
</reference>
<dbReference type="NCBIfam" id="TIGR01558">
    <property type="entry name" value="sm_term_P27"/>
    <property type="match status" value="1"/>
</dbReference>
<name>A0A6J5MFJ5_9CAUD</name>
<accession>A0A6J5MFJ5</accession>
<feature type="region of interest" description="Disordered" evidence="1">
    <location>
        <begin position="135"/>
        <end position="155"/>
    </location>
</feature>
<gene>
    <name evidence="2" type="ORF">UFOVP452_16</name>
</gene>
<feature type="region of interest" description="Disordered" evidence="1">
    <location>
        <begin position="1"/>
        <end position="41"/>
    </location>
</feature>
<protein>
    <submittedName>
        <fullName evidence="2">COG3747 Phage terminase, small subunit</fullName>
    </submittedName>
</protein>
<proteinExistence type="predicted"/>